<reference evidence="1 2" key="1">
    <citation type="submission" date="2020-08" db="EMBL/GenBank/DDBJ databases">
        <title>Sequencing the genomes of 1000 actinobacteria strains.</title>
        <authorList>
            <person name="Klenk H.-P."/>
        </authorList>
    </citation>
    <scope>NUCLEOTIDE SEQUENCE [LARGE SCALE GENOMIC DNA]</scope>
    <source>
        <strain evidence="1 2">DSM 45790</strain>
    </source>
</reference>
<organism evidence="1 2">
    <name type="scientific">Sphaerisporangium krabiense</name>
    <dbReference type="NCBI Taxonomy" id="763782"/>
    <lineage>
        <taxon>Bacteria</taxon>
        <taxon>Bacillati</taxon>
        <taxon>Actinomycetota</taxon>
        <taxon>Actinomycetes</taxon>
        <taxon>Streptosporangiales</taxon>
        <taxon>Streptosporangiaceae</taxon>
        <taxon>Sphaerisporangium</taxon>
    </lineage>
</organism>
<name>A0A7W8Z2V3_9ACTN</name>
<comment type="caution">
    <text evidence="1">The sequence shown here is derived from an EMBL/GenBank/DDBJ whole genome shotgun (WGS) entry which is preliminary data.</text>
</comment>
<proteinExistence type="predicted"/>
<accession>A0A7W8Z2V3</accession>
<keyword evidence="2" id="KW-1185">Reference proteome</keyword>
<sequence length="67" mass="7360">MEPFARSTDYETEARKALQKGDTAAAQVWATLQVATKLGDVEDMLNALYESTGRELSALIGVLNDRE</sequence>
<protein>
    <submittedName>
        <fullName evidence="1">Uncharacterized protein</fullName>
    </submittedName>
</protein>
<evidence type="ECO:0000313" key="2">
    <source>
        <dbReference type="Proteomes" id="UP000588112"/>
    </source>
</evidence>
<dbReference type="AlphaFoldDB" id="A0A7W8Z2V3"/>
<evidence type="ECO:0000313" key="1">
    <source>
        <dbReference type="EMBL" id="MBB5626360.1"/>
    </source>
</evidence>
<dbReference type="RefSeq" id="WP_184610280.1">
    <property type="nucleotide sequence ID" value="NZ_BOOS01000027.1"/>
</dbReference>
<dbReference type="EMBL" id="JACHBR010000001">
    <property type="protein sequence ID" value="MBB5626360.1"/>
    <property type="molecule type" value="Genomic_DNA"/>
</dbReference>
<dbReference type="Proteomes" id="UP000588112">
    <property type="component" value="Unassembled WGS sequence"/>
</dbReference>
<gene>
    <name evidence="1" type="ORF">BJ981_002059</name>
</gene>